<dbReference type="Gene3D" id="3.90.226.10">
    <property type="entry name" value="2-enoyl-CoA Hydratase, Chain A, domain 1"/>
    <property type="match status" value="1"/>
</dbReference>
<dbReference type="InterPro" id="IPR029045">
    <property type="entry name" value="ClpP/crotonase-like_dom_sf"/>
</dbReference>
<keyword evidence="6" id="KW-1185">Reference proteome</keyword>
<dbReference type="EMBL" id="JACHVS010000001">
    <property type="protein sequence ID" value="MBB2994484.1"/>
    <property type="molecule type" value="Genomic_DNA"/>
</dbReference>
<dbReference type="SUPFAM" id="SSF52096">
    <property type="entry name" value="ClpP/crotonase"/>
    <property type="match status" value="1"/>
</dbReference>
<protein>
    <recommendedName>
        <fullName evidence="2">3-hydroxyisobutyryl-CoA hydrolase</fullName>
        <ecNumber evidence="2">3.1.2.4</ecNumber>
    </recommendedName>
</protein>
<evidence type="ECO:0000256" key="1">
    <source>
        <dbReference type="ARBA" id="ARBA00001709"/>
    </source>
</evidence>
<evidence type="ECO:0000256" key="3">
    <source>
        <dbReference type="ARBA" id="ARBA00022801"/>
    </source>
</evidence>
<dbReference type="GO" id="GO:0003860">
    <property type="term" value="F:3-hydroxyisobutyryl-CoA hydrolase activity"/>
    <property type="evidence" value="ECO:0007669"/>
    <property type="project" value="UniProtKB-EC"/>
</dbReference>
<name>A0A839QIB4_9MICC</name>
<dbReference type="PANTHER" id="PTHR43176">
    <property type="entry name" value="3-HYDROXYISOBUTYRYL-COA HYDROLASE-RELATED"/>
    <property type="match status" value="1"/>
</dbReference>
<dbReference type="PANTHER" id="PTHR43176:SF3">
    <property type="entry name" value="3-HYDROXYISOBUTYRYL-COA HYDROLASE, MITOCHONDRIAL"/>
    <property type="match status" value="1"/>
</dbReference>
<gene>
    <name evidence="5" type="ORF">E9229_000675</name>
</gene>
<dbReference type="EC" id="3.1.2.4" evidence="2"/>
<organism evidence="5 6">
    <name type="scientific">Paeniglutamicibacter cryotolerans</name>
    <dbReference type="NCBI Taxonomy" id="670079"/>
    <lineage>
        <taxon>Bacteria</taxon>
        <taxon>Bacillati</taxon>
        <taxon>Actinomycetota</taxon>
        <taxon>Actinomycetes</taxon>
        <taxon>Micrococcales</taxon>
        <taxon>Micrococcaceae</taxon>
        <taxon>Paeniglutamicibacter</taxon>
    </lineage>
</organism>
<keyword evidence="3" id="KW-0378">Hydrolase</keyword>
<evidence type="ECO:0000259" key="4">
    <source>
        <dbReference type="Pfam" id="PF16113"/>
    </source>
</evidence>
<dbReference type="Proteomes" id="UP000523000">
    <property type="component" value="Unassembled WGS sequence"/>
</dbReference>
<evidence type="ECO:0000256" key="2">
    <source>
        <dbReference type="ARBA" id="ARBA00011915"/>
    </source>
</evidence>
<evidence type="ECO:0000313" key="6">
    <source>
        <dbReference type="Proteomes" id="UP000523000"/>
    </source>
</evidence>
<dbReference type="RefSeq" id="WP_246380341.1">
    <property type="nucleotide sequence ID" value="NZ_BAABGK010000025.1"/>
</dbReference>
<dbReference type="NCBIfam" id="NF004127">
    <property type="entry name" value="PRK05617.1"/>
    <property type="match status" value="1"/>
</dbReference>
<dbReference type="GO" id="GO:0016829">
    <property type="term" value="F:lyase activity"/>
    <property type="evidence" value="ECO:0007669"/>
    <property type="project" value="UniProtKB-KW"/>
</dbReference>
<feature type="domain" description="Enoyl-CoA hydratase/isomerase" evidence="4">
    <location>
        <begin position="14"/>
        <end position="339"/>
    </location>
</feature>
<proteinExistence type="predicted"/>
<comment type="caution">
    <text evidence="5">The sequence shown here is derived from an EMBL/GenBank/DDBJ whole genome shotgun (WGS) entry which is preliminary data.</text>
</comment>
<comment type="catalytic activity">
    <reaction evidence="1">
        <text>3-hydroxy-2-methylpropanoyl-CoA + H2O = 3-hydroxy-2-methylpropanoate + CoA + H(+)</text>
        <dbReference type="Rhea" id="RHEA:20888"/>
        <dbReference type="ChEBI" id="CHEBI:11805"/>
        <dbReference type="ChEBI" id="CHEBI:15377"/>
        <dbReference type="ChEBI" id="CHEBI:15378"/>
        <dbReference type="ChEBI" id="CHEBI:57287"/>
        <dbReference type="ChEBI" id="CHEBI:57340"/>
        <dbReference type="EC" id="3.1.2.4"/>
    </reaction>
</comment>
<sequence>MSHHVSSTVADGLGIITLDRPSKINALTGGMLRELARTLTTWADNPAVKTVLLLGNGERGFCAGGDIKDFHTAIVSGNHSDFTGILAGEFAMNLIIATYPKPVASMMHGLTMGGGVGLGSHAGIRIVAPNSKLAMPEVKIGYSPDVGGTHLLGNAPGRLGEYLAMTGTTMDAADAIHAGFADFMVAAEDFDDVLATLPDLAGLPALETSMALEILLGKPARSDLAARQPWIDDMFSAPTSATILERLDAAGHAGAREAAEMIRANSPLGVETALQAVRAARSENHLRSALERELRIAAFLMHEPDLAEGIRAQVIDKDRNPAWNPASATELDLERIAAVIADPA</sequence>
<dbReference type="InterPro" id="IPR045004">
    <property type="entry name" value="ECH_dom"/>
</dbReference>
<keyword evidence="5" id="KW-0456">Lyase</keyword>
<evidence type="ECO:0000313" key="5">
    <source>
        <dbReference type="EMBL" id="MBB2994484.1"/>
    </source>
</evidence>
<dbReference type="CDD" id="cd06558">
    <property type="entry name" value="crotonase-like"/>
    <property type="match status" value="1"/>
</dbReference>
<dbReference type="GO" id="GO:0006574">
    <property type="term" value="P:L-valine catabolic process"/>
    <property type="evidence" value="ECO:0007669"/>
    <property type="project" value="TreeGrafter"/>
</dbReference>
<reference evidence="5 6" key="1">
    <citation type="submission" date="2020-08" db="EMBL/GenBank/DDBJ databases">
        <title>Sequencing the genomes of 1000 actinobacteria strains.</title>
        <authorList>
            <person name="Klenk H.-P."/>
        </authorList>
    </citation>
    <scope>NUCLEOTIDE SEQUENCE [LARGE SCALE GENOMIC DNA]</scope>
    <source>
        <strain evidence="5 6">DSM 22826</strain>
    </source>
</reference>
<dbReference type="GO" id="GO:0005829">
    <property type="term" value="C:cytosol"/>
    <property type="evidence" value="ECO:0007669"/>
    <property type="project" value="TreeGrafter"/>
</dbReference>
<dbReference type="AlphaFoldDB" id="A0A839QIB4"/>
<dbReference type="Pfam" id="PF16113">
    <property type="entry name" value="ECH_2"/>
    <property type="match status" value="1"/>
</dbReference>
<dbReference type="InterPro" id="IPR032259">
    <property type="entry name" value="HIBYL-CoA-H"/>
</dbReference>
<accession>A0A839QIB4</accession>